<dbReference type="eggNOG" id="ENOG5030WRN">
    <property type="taxonomic scope" value="Bacteria"/>
</dbReference>
<proteinExistence type="predicted"/>
<dbReference type="AlphaFoldDB" id="A0A0L6JJK7"/>
<organism evidence="1 2">
    <name type="scientific">Pseudobacteroides cellulosolvens ATCC 35603 = DSM 2933</name>
    <dbReference type="NCBI Taxonomy" id="398512"/>
    <lineage>
        <taxon>Bacteria</taxon>
        <taxon>Bacillati</taxon>
        <taxon>Bacillota</taxon>
        <taxon>Clostridia</taxon>
        <taxon>Eubacteriales</taxon>
        <taxon>Oscillospiraceae</taxon>
        <taxon>Pseudobacteroides</taxon>
    </lineage>
</organism>
<evidence type="ECO:0000313" key="1">
    <source>
        <dbReference type="EMBL" id="KNY25873.1"/>
    </source>
</evidence>
<evidence type="ECO:0000313" key="2">
    <source>
        <dbReference type="Proteomes" id="UP000036923"/>
    </source>
</evidence>
<protein>
    <submittedName>
        <fullName evidence="1">Uncharacterized protein</fullName>
    </submittedName>
</protein>
<gene>
    <name evidence="1" type="ORF">Bccel_1133</name>
</gene>
<accession>A0A0L6JJK7</accession>
<dbReference type="RefSeq" id="WP_036940601.1">
    <property type="nucleotide sequence ID" value="NZ_JQKC01000013.1"/>
</dbReference>
<reference evidence="2" key="1">
    <citation type="submission" date="2015-07" db="EMBL/GenBank/DDBJ databases">
        <title>Near-Complete Genome Sequence of the Cellulolytic Bacterium Bacteroides (Pseudobacteroides) cellulosolvens ATCC 35603.</title>
        <authorList>
            <person name="Dassa B."/>
            <person name="Utturkar S.M."/>
            <person name="Klingeman D.M."/>
            <person name="Hurt R.A."/>
            <person name="Keller M."/>
            <person name="Xu J."/>
            <person name="Reddy Y.H.K."/>
            <person name="Borovok I."/>
            <person name="Grinberg I.R."/>
            <person name="Lamed R."/>
            <person name="Zhivin O."/>
            <person name="Bayer E.A."/>
            <person name="Brown S.D."/>
        </authorList>
    </citation>
    <scope>NUCLEOTIDE SEQUENCE [LARGE SCALE GENOMIC DNA]</scope>
    <source>
        <strain evidence="2">DSM 2933</strain>
    </source>
</reference>
<keyword evidence="2" id="KW-1185">Reference proteome</keyword>
<dbReference type="EMBL" id="LGTC01000001">
    <property type="protein sequence ID" value="KNY25873.1"/>
    <property type="molecule type" value="Genomic_DNA"/>
</dbReference>
<name>A0A0L6JJK7_9FIRM</name>
<comment type="caution">
    <text evidence="1">The sequence shown here is derived from an EMBL/GenBank/DDBJ whole genome shotgun (WGS) entry which is preliminary data.</text>
</comment>
<dbReference type="OrthoDB" id="1884491at2"/>
<dbReference type="STRING" id="398512.Bccel_1133"/>
<dbReference type="PATRIC" id="fig|398512.5.peg.1173"/>
<dbReference type="Proteomes" id="UP000036923">
    <property type="component" value="Unassembled WGS sequence"/>
</dbReference>
<sequence>MRFEKGKHDDIEIVASIPASKLSWKREAILVWVQNSKSALKVIYGTTSKGRFKSFLLLNDIPLVKWHDNENNCPTCEQFLTAGYGMDKIDITTVEQIRECCTKVNILTDKDITPVRPLLELLEEGLYLISFIPHYPTDGEGNYFWHMSNEMKVYKSLHDSWLSNGIPAFMLPTQPLNKYDRNRVEYYREQIRKGTQLGGIAYYFGGYLSALLDGHHRATASFLEGIPLDCLTICKVDSIYCNRNGGNEVVSGLFMGGQTIDVSTVPSNIIESMSIKFHEKIKNELNCSDTDKYIDMITMGWENNVINKEYLENTKKFPTYKGLEAVERAGELSDERIEHLLKQANQIEEEDMTYVLLALVTLNDNRVFRVAKSIASSERWSSLWDIAYMFLATIRTQEVEEFFIDFLINDDKKRPEITKIVDDYFKEI</sequence>